<protein>
    <recommendedName>
        <fullName evidence="3">Amidase domain-containing protein</fullName>
    </recommendedName>
</protein>
<dbReference type="PANTHER" id="PTHR46072">
    <property type="entry name" value="AMIDASE-RELATED-RELATED"/>
    <property type="match status" value="1"/>
</dbReference>
<keyword evidence="5" id="KW-1185">Reference proteome</keyword>
<gene>
    <name evidence="4" type="ORF">FSUBG_10065</name>
</gene>
<feature type="domain" description="Amidase" evidence="3">
    <location>
        <begin position="85"/>
        <end position="314"/>
    </location>
</feature>
<dbReference type="InterPro" id="IPR036928">
    <property type="entry name" value="AS_sf"/>
</dbReference>
<dbReference type="Gene3D" id="3.90.1300.10">
    <property type="entry name" value="Amidase signature (AS) domain"/>
    <property type="match status" value="1"/>
</dbReference>
<organism evidence="4 5">
    <name type="scientific">Gibberella subglutinans</name>
    <name type="common">Fusarium subglutinans</name>
    <dbReference type="NCBI Taxonomy" id="42677"/>
    <lineage>
        <taxon>Eukaryota</taxon>
        <taxon>Fungi</taxon>
        <taxon>Dikarya</taxon>
        <taxon>Ascomycota</taxon>
        <taxon>Pezizomycotina</taxon>
        <taxon>Sordariomycetes</taxon>
        <taxon>Hypocreomycetidae</taxon>
        <taxon>Hypocreales</taxon>
        <taxon>Nectriaceae</taxon>
        <taxon>Fusarium</taxon>
        <taxon>Fusarium fujikuroi species complex</taxon>
    </lineage>
</organism>
<dbReference type="RefSeq" id="XP_036534421.1">
    <property type="nucleotide sequence ID" value="XM_036674606.1"/>
</dbReference>
<dbReference type="InterPro" id="IPR023631">
    <property type="entry name" value="Amidase_dom"/>
</dbReference>
<dbReference type="Pfam" id="PF01425">
    <property type="entry name" value="Amidase"/>
    <property type="match status" value="1"/>
</dbReference>
<dbReference type="Pfam" id="PF11927">
    <property type="entry name" value="HODM_asu-like"/>
    <property type="match status" value="1"/>
</dbReference>
<reference evidence="4 5" key="1">
    <citation type="submission" date="2020-05" db="EMBL/GenBank/DDBJ databases">
        <title>Identification and distribution of gene clusters putatively required for synthesis of sphingolipid metabolism inhibitors in phylogenetically diverse species of the filamentous fungus Fusarium.</title>
        <authorList>
            <person name="Kim H.-S."/>
            <person name="Busman M."/>
            <person name="Brown D.W."/>
            <person name="Divon H."/>
            <person name="Uhlig S."/>
            <person name="Proctor R.H."/>
        </authorList>
    </citation>
    <scope>NUCLEOTIDE SEQUENCE [LARGE SCALE GENOMIC DNA]</scope>
    <source>
        <strain evidence="4 5">NRRL 66333</strain>
    </source>
</reference>
<proteinExistence type="inferred from homology"/>
<sequence length="805" mass="90331">MPRGETPQISWPYHRRNRERQQRLKKAIPEAWRVEADASITNPHIYLEADKVGQILSNEELAITKYDAVEILSQIHSGRVTSEFVTTAFCKRAAVAYAVTNPLCEIFFDEGIARAKELDKYFEETGKVVGPLHGLPIYVKDHIDVQGKDTNMGLTAWYGNVAEQHAASAQILYDAGAVLYCKTSMPQAGMANETVSPIHGTTKCAYSTLLTSGGSSGGEGSLIGMFGSPMGVGTDIAGSIRSPDSYNGIYGFKPSGRRLPLFGEWTTDSGNVGILVPLGPIARSLRDCELFMRVMLNAEPWDVDPAVLRMPWRFNLRKHCTRARRGQRAYSGRTQIVPTNSAAFDRQRYPIRPTYTLGRNCSGTNTPSFKSPTPPNIALIPDNTGPMFRFQDLLDTTAPHAFTLGAVLVVALLATLARSWLAQPSKRATGEIATPAKPFVRPTAAPTDYTADSLPDPILYRPFRHGPNFITMGIRRLDWDRWIEMDKYYPHYHDIKAAELKKDFEGHVKFVDTPELRLACFEVYDEVTGYLTERYPNIFSIADGFLRNAVTGEKFAHPPSMSLALFAPLLQVSFFSRQQVANKIPVADPHTAMANAALCVQEDLIIMAKEDDGQYHLDGAAVCLPGFWRLREKYRMSLDTLHIEAGVPHYQEKLQKSMNRYFDKMGPENTITRNNMTAFTGLIEWALRTEATQPLRQAWVKADDNGITIEDLHFRSERQTLRRLPKSGVLLFTVRTYFEPICKIAQEPHVPGRLAEAIRSWDDSVSHYKGKSHWDKILLPYLDEQHKKQESSGLLTEVPEGEFPL</sequence>
<evidence type="ECO:0000313" key="5">
    <source>
        <dbReference type="Proteomes" id="UP000547976"/>
    </source>
</evidence>
<evidence type="ECO:0000259" key="3">
    <source>
        <dbReference type="Pfam" id="PF01425"/>
    </source>
</evidence>
<evidence type="ECO:0000256" key="2">
    <source>
        <dbReference type="ARBA" id="ARBA00022801"/>
    </source>
</evidence>
<dbReference type="OrthoDB" id="497541at2759"/>
<dbReference type="SUPFAM" id="SSF75304">
    <property type="entry name" value="Amidase signature (AS) enzymes"/>
    <property type="match status" value="1"/>
</dbReference>
<dbReference type="GeneID" id="59309324"/>
<dbReference type="InterPro" id="IPR021848">
    <property type="entry name" value="HODM_asu-like"/>
</dbReference>
<comment type="caution">
    <text evidence="4">The sequence shown here is derived from an EMBL/GenBank/DDBJ whole genome shotgun (WGS) entry which is preliminary data.</text>
</comment>
<dbReference type="AlphaFoldDB" id="A0A8H5P9V4"/>
<evidence type="ECO:0000313" key="4">
    <source>
        <dbReference type="EMBL" id="KAF5592656.1"/>
    </source>
</evidence>
<keyword evidence="2" id="KW-0378">Hydrolase</keyword>
<dbReference type="Proteomes" id="UP000547976">
    <property type="component" value="Unassembled WGS sequence"/>
</dbReference>
<accession>A0A8H5P9V4</accession>
<comment type="similarity">
    <text evidence="1">Belongs to the amidase family.</text>
</comment>
<dbReference type="GO" id="GO:0016787">
    <property type="term" value="F:hydrolase activity"/>
    <property type="evidence" value="ECO:0007669"/>
    <property type="project" value="UniProtKB-KW"/>
</dbReference>
<evidence type="ECO:0000256" key="1">
    <source>
        <dbReference type="ARBA" id="ARBA00009199"/>
    </source>
</evidence>
<dbReference type="EMBL" id="JAAOAV010000167">
    <property type="protein sequence ID" value="KAF5592656.1"/>
    <property type="molecule type" value="Genomic_DNA"/>
</dbReference>
<name>A0A8H5P9V4_GIBSU</name>